<dbReference type="STRING" id="28200.GCA_001572935_01064"/>
<comment type="caution">
    <text evidence="2">The sequence shown here is derived from an EMBL/GenBank/DDBJ whole genome shotgun (WGS) entry which is preliminary data.</text>
</comment>
<dbReference type="Gene3D" id="3.10.20.30">
    <property type="match status" value="1"/>
</dbReference>
<dbReference type="InterPro" id="IPR010035">
    <property type="entry name" value="Thi_S"/>
</dbReference>
<name>A0A2U2C1M5_9BACT</name>
<reference evidence="2 3" key="1">
    <citation type="submission" date="2018-05" db="EMBL/GenBank/DDBJ databases">
        <title>Antimicrobial susceptibility testing and genomic analysis of Arcobacter skirrowii strains and one Arcobacter butzleri isolated from German poultry farms.</title>
        <authorList>
            <person name="Haenel I."/>
            <person name="Hotzel H."/>
            <person name="Tomaso H."/>
            <person name="Busch A."/>
        </authorList>
    </citation>
    <scope>NUCLEOTIDE SEQUENCE [LARGE SCALE GENOMIC DNA]</scope>
    <source>
        <strain evidence="2">17-1208-2</strain>
        <strain evidence="3">v</strain>
    </source>
</reference>
<dbReference type="InterPro" id="IPR012675">
    <property type="entry name" value="Beta-grasp_dom_sf"/>
</dbReference>
<dbReference type="InterPro" id="IPR016155">
    <property type="entry name" value="Mopterin_synth/thiamin_S_b"/>
</dbReference>
<dbReference type="PANTHER" id="PTHR34472">
    <property type="entry name" value="SULFUR CARRIER PROTEIN THIS"/>
    <property type="match status" value="1"/>
</dbReference>
<dbReference type="Pfam" id="PF02597">
    <property type="entry name" value="ThiS"/>
    <property type="match status" value="1"/>
</dbReference>
<dbReference type="GeneID" id="61751522"/>
<dbReference type="KEGG" id="ask:EI285_08525"/>
<dbReference type="InterPro" id="IPR003749">
    <property type="entry name" value="ThiS/MoaD-like"/>
</dbReference>
<dbReference type="CDD" id="cd00565">
    <property type="entry name" value="Ubl_ThiS"/>
    <property type="match status" value="1"/>
</dbReference>
<accession>A0A2U2C1M5</accession>
<reference evidence="1" key="2">
    <citation type="journal article" date="2023" name="Front. Microbiol.">
        <title>Genomic diversity and taxonomic marker for Arcobacter species.</title>
        <authorList>
            <person name="Zhou G."/>
            <person name="Gu Y."/>
            <person name="Wang H."/>
            <person name="Chen X."/>
            <person name="Zhang X."/>
            <person name="Shao Z."/>
            <person name="Yan X."/>
            <person name="Zhang J."/>
            <person name="Zhang M."/>
        </authorList>
    </citation>
    <scope>NUCLEOTIDE SEQUENCE</scope>
    <source>
        <strain evidence="1">BJSY19SF1-2</strain>
    </source>
</reference>
<gene>
    <name evidence="2" type="primary">thiS</name>
    <name evidence="2" type="ORF">DF188_03660</name>
    <name evidence="1" type="ORF">Q6A80_07205</name>
</gene>
<proteinExistence type="predicted"/>
<dbReference type="SUPFAM" id="SSF54285">
    <property type="entry name" value="MoaD/ThiS"/>
    <property type="match status" value="1"/>
</dbReference>
<sequence length="66" mass="7554">MEVIINGKLQKIESNLTLEEIIKNLKNIDEIMACAVNMDIVKRDEWCNYIPQKNDTIELLTFATGA</sequence>
<evidence type="ECO:0000313" key="1">
    <source>
        <dbReference type="EMBL" id="MDX4069514.1"/>
    </source>
</evidence>
<dbReference type="NCBIfam" id="TIGR01683">
    <property type="entry name" value="thiS"/>
    <property type="match status" value="1"/>
</dbReference>
<dbReference type="EMBL" id="JAUQUR010000003">
    <property type="protein sequence ID" value="MDX4069514.1"/>
    <property type="molecule type" value="Genomic_DNA"/>
</dbReference>
<evidence type="ECO:0000313" key="2">
    <source>
        <dbReference type="EMBL" id="PWE22218.1"/>
    </source>
</evidence>
<dbReference type="PANTHER" id="PTHR34472:SF1">
    <property type="entry name" value="SULFUR CARRIER PROTEIN THIS"/>
    <property type="match status" value="1"/>
</dbReference>
<dbReference type="AlphaFoldDB" id="A0A2U2C1M5"/>
<dbReference type="EMBL" id="QEYI01000002">
    <property type="protein sequence ID" value="PWE22218.1"/>
    <property type="molecule type" value="Genomic_DNA"/>
</dbReference>
<dbReference type="Proteomes" id="UP001283691">
    <property type="component" value="Unassembled WGS sequence"/>
</dbReference>
<reference evidence="1" key="3">
    <citation type="submission" date="2023-07" db="EMBL/GenBank/DDBJ databases">
        <authorList>
            <person name="Zhang M."/>
            <person name="Zhou G."/>
        </authorList>
    </citation>
    <scope>NUCLEOTIDE SEQUENCE</scope>
    <source>
        <strain evidence="1">BJSY19SF1-2</strain>
    </source>
</reference>
<organism evidence="2 3">
    <name type="scientific">Aliarcobacter skirrowii</name>
    <dbReference type="NCBI Taxonomy" id="28200"/>
    <lineage>
        <taxon>Bacteria</taxon>
        <taxon>Pseudomonadati</taxon>
        <taxon>Campylobacterota</taxon>
        <taxon>Epsilonproteobacteria</taxon>
        <taxon>Campylobacterales</taxon>
        <taxon>Arcobacteraceae</taxon>
        <taxon>Aliarcobacter</taxon>
    </lineage>
</organism>
<dbReference type="RefSeq" id="WP_066161830.1">
    <property type="nucleotide sequence ID" value="NZ_CP034309.1"/>
</dbReference>
<dbReference type="Proteomes" id="UP000245014">
    <property type="component" value="Unassembled WGS sequence"/>
</dbReference>
<evidence type="ECO:0000313" key="3">
    <source>
        <dbReference type="Proteomes" id="UP000245014"/>
    </source>
</evidence>
<protein>
    <submittedName>
        <fullName evidence="1">Sulfur carrier protein ThiS</fullName>
    </submittedName>
    <submittedName>
        <fullName evidence="2">Thiamine biosynthesis protein ThiS</fullName>
    </submittedName>
</protein>